<keyword evidence="6" id="KW-0560">Oxidoreductase</keyword>
<dbReference type="PROSITE" id="PS00086">
    <property type="entry name" value="CYTOCHROME_P450"/>
    <property type="match status" value="1"/>
</dbReference>
<dbReference type="InterPro" id="IPR036396">
    <property type="entry name" value="Cyt_P450_sf"/>
</dbReference>
<keyword evidence="8" id="KW-1185">Reference proteome</keyword>
<evidence type="ECO:0000313" key="8">
    <source>
        <dbReference type="Proteomes" id="UP000076584"/>
    </source>
</evidence>
<dbReference type="InterPro" id="IPR001128">
    <property type="entry name" value="Cyt_P450"/>
</dbReference>
<keyword evidence="6" id="KW-0503">Monooxygenase</keyword>
<keyword evidence="5 6" id="KW-0408">Iron</keyword>
<evidence type="ECO:0000256" key="1">
    <source>
        <dbReference type="ARBA" id="ARBA00001971"/>
    </source>
</evidence>
<dbReference type="GO" id="GO:0005506">
    <property type="term" value="F:iron ion binding"/>
    <property type="evidence" value="ECO:0007669"/>
    <property type="project" value="InterPro"/>
</dbReference>
<dbReference type="AlphaFoldDB" id="A0A162NM95"/>
<evidence type="ECO:0000256" key="5">
    <source>
        <dbReference type="ARBA" id="ARBA00023004"/>
    </source>
</evidence>
<evidence type="ECO:0000313" key="7">
    <source>
        <dbReference type="EMBL" id="KZL86099.1"/>
    </source>
</evidence>
<organism evidence="7 8">
    <name type="scientific">Colletotrichum incanum</name>
    <name type="common">Soybean anthracnose fungus</name>
    <dbReference type="NCBI Taxonomy" id="1573173"/>
    <lineage>
        <taxon>Eukaryota</taxon>
        <taxon>Fungi</taxon>
        <taxon>Dikarya</taxon>
        <taxon>Ascomycota</taxon>
        <taxon>Pezizomycotina</taxon>
        <taxon>Sordariomycetes</taxon>
        <taxon>Hypocreomycetidae</taxon>
        <taxon>Glomerellales</taxon>
        <taxon>Glomerellaceae</taxon>
        <taxon>Colletotrichum</taxon>
        <taxon>Colletotrichum spaethianum species complex</taxon>
    </lineage>
</organism>
<dbReference type="Proteomes" id="UP000076584">
    <property type="component" value="Unassembled WGS sequence"/>
</dbReference>
<comment type="caution">
    <text evidence="7">The sequence shown here is derived from an EMBL/GenBank/DDBJ whole genome shotgun (WGS) entry which is preliminary data.</text>
</comment>
<dbReference type="GO" id="GO:0020037">
    <property type="term" value="F:heme binding"/>
    <property type="evidence" value="ECO:0007669"/>
    <property type="project" value="InterPro"/>
</dbReference>
<protein>
    <submittedName>
        <fullName evidence="7">Cytochrome p450</fullName>
    </submittedName>
</protein>
<proteinExistence type="inferred from homology"/>
<evidence type="ECO:0000256" key="4">
    <source>
        <dbReference type="ARBA" id="ARBA00022723"/>
    </source>
</evidence>
<dbReference type="PANTHER" id="PTHR24305">
    <property type="entry name" value="CYTOCHROME P450"/>
    <property type="match status" value="1"/>
</dbReference>
<dbReference type="PANTHER" id="PTHR24305:SF166">
    <property type="entry name" value="CYTOCHROME P450 12A4, MITOCHONDRIAL-RELATED"/>
    <property type="match status" value="1"/>
</dbReference>
<dbReference type="GO" id="GO:0004497">
    <property type="term" value="F:monooxygenase activity"/>
    <property type="evidence" value="ECO:0007669"/>
    <property type="project" value="UniProtKB-KW"/>
</dbReference>
<keyword evidence="4 6" id="KW-0479">Metal-binding</keyword>
<dbReference type="Gene3D" id="1.10.630.10">
    <property type="entry name" value="Cytochrome P450"/>
    <property type="match status" value="1"/>
</dbReference>
<dbReference type="SUPFAM" id="SSF48264">
    <property type="entry name" value="Cytochrome P450"/>
    <property type="match status" value="1"/>
</dbReference>
<comment type="cofactor">
    <cofactor evidence="1">
        <name>heme</name>
        <dbReference type="ChEBI" id="CHEBI:30413"/>
    </cofactor>
</comment>
<gene>
    <name evidence="7" type="ORF">CI238_07129</name>
</gene>
<evidence type="ECO:0000256" key="2">
    <source>
        <dbReference type="ARBA" id="ARBA00010617"/>
    </source>
</evidence>
<accession>A0A162NM95</accession>
<sequence>MHTNVGVWGPSARSFNPDRWLAPNAQSLEQYQVAFSKGNRMCLGQNLATAEITIILAHFFRRYKMSLPDDFVPPRKVDVFTLEYEKPGILINVSVRE</sequence>
<dbReference type="STRING" id="1573173.A0A162NM95"/>
<reference evidence="7 8" key="1">
    <citation type="submission" date="2015-06" db="EMBL/GenBank/DDBJ databases">
        <title>Survival trade-offs in plant roots during colonization by closely related pathogenic and mutualistic fungi.</title>
        <authorList>
            <person name="Hacquard S."/>
            <person name="Kracher B."/>
            <person name="Hiruma K."/>
            <person name="Weinman A."/>
            <person name="Muench P."/>
            <person name="Garrido Oter R."/>
            <person name="Ver Loren van Themaat E."/>
            <person name="Dallerey J.-F."/>
            <person name="Damm U."/>
            <person name="Henrissat B."/>
            <person name="Lespinet O."/>
            <person name="Thon M."/>
            <person name="Kemen E."/>
            <person name="McHardy A.C."/>
            <person name="Schulze-Lefert P."/>
            <person name="O'Connell R.J."/>
        </authorList>
    </citation>
    <scope>NUCLEOTIDE SEQUENCE [LARGE SCALE GENOMIC DNA]</scope>
    <source>
        <strain evidence="7 8">MAFF 238704</strain>
    </source>
</reference>
<dbReference type="GO" id="GO:0016705">
    <property type="term" value="F:oxidoreductase activity, acting on paired donors, with incorporation or reduction of molecular oxygen"/>
    <property type="evidence" value="ECO:0007669"/>
    <property type="project" value="InterPro"/>
</dbReference>
<dbReference type="InterPro" id="IPR050121">
    <property type="entry name" value="Cytochrome_P450_monoxygenase"/>
</dbReference>
<comment type="similarity">
    <text evidence="2 6">Belongs to the cytochrome P450 family.</text>
</comment>
<dbReference type="EMBL" id="LFIW01000521">
    <property type="protein sequence ID" value="KZL86099.1"/>
    <property type="molecule type" value="Genomic_DNA"/>
</dbReference>
<dbReference type="Pfam" id="PF00067">
    <property type="entry name" value="p450"/>
    <property type="match status" value="1"/>
</dbReference>
<keyword evidence="3 6" id="KW-0349">Heme</keyword>
<evidence type="ECO:0000256" key="6">
    <source>
        <dbReference type="RuleBase" id="RU000461"/>
    </source>
</evidence>
<dbReference type="InterPro" id="IPR017972">
    <property type="entry name" value="Cyt_P450_CS"/>
</dbReference>
<name>A0A162NM95_COLIC</name>
<evidence type="ECO:0000256" key="3">
    <source>
        <dbReference type="ARBA" id="ARBA00022617"/>
    </source>
</evidence>